<dbReference type="SUPFAM" id="SSF160631">
    <property type="entry name" value="SMI1/KNR4-like"/>
    <property type="match status" value="1"/>
</dbReference>
<protein>
    <submittedName>
        <fullName evidence="2">Cell wall assembly regulator SMI1</fullName>
    </submittedName>
</protein>
<name>A0A0B2BNU2_9ACTN</name>
<gene>
    <name evidence="2" type="ORF">CLV56_1485</name>
</gene>
<dbReference type="AlphaFoldDB" id="A0A0B2BNU2"/>
<dbReference type="OrthoDB" id="3287229at2"/>
<proteinExistence type="predicted"/>
<comment type="caution">
    <text evidence="2">The sequence shown here is derived from an EMBL/GenBank/DDBJ whole genome shotgun (WGS) entry which is preliminary data.</text>
</comment>
<evidence type="ECO:0000313" key="2">
    <source>
        <dbReference type="EMBL" id="PJJ57258.1"/>
    </source>
</evidence>
<evidence type="ECO:0000259" key="1">
    <source>
        <dbReference type="SMART" id="SM00860"/>
    </source>
</evidence>
<keyword evidence="3" id="KW-1185">Reference proteome</keyword>
<dbReference type="RefSeq" id="WP_039341707.1">
    <property type="nucleotide sequence ID" value="NZ_PGEZ01000001.1"/>
</dbReference>
<feature type="domain" description="Knr4/Smi1-like" evidence="1">
    <location>
        <begin position="30"/>
        <end position="173"/>
    </location>
</feature>
<dbReference type="Proteomes" id="UP000230842">
    <property type="component" value="Unassembled WGS sequence"/>
</dbReference>
<reference evidence="2 3" key="1">
    <citation type="submission" date="2017-11" db="EMBL/GenBank/DDBJ databases">
        <title>Genomic Encyclopedia of Archaeal and Bacterial Type Strains, Phase II (KMG-II): From Individual Species to Whole Genera.</title>
        <authorList>
            <person name="Goeker M."/>
        </authorList>
    </citation>
    <scope>NUCLEOTIDE SEQUENCE [LARGE SCALE GENOMIC DNA]</scope>
    <source>
        <strain evidence="2 3">DSM 27763</strain>
    </source>
</reference>
<sequence>MTSGVRTLWGEILEILHRRAELTAGTLREPRPGEIERAEAQLSLTFPEELREWWSLHDGQRRTEGERPTPGSVLPTFDLVSPTEAAAKAVMMRQIWDDLLRDADVPNTPLPVAGVPAHQWIHHFVPIGDDRGGEDLVVDLRGGPDHGCLMSFDKVECDYFGVQWPSIEHLLSDVLEVLRTGGSLRGWVPSFEDGALRWDLDVEALSEQLRG</sequence>
<dbReference type="Pfam" id="PF09346">
    <property type="entry name" value="SMI1_KNR4"/>
    <property type="match status" value="1"/>
</dbReference>
<dbReference type="InterPro" id="IPR018958">
    <property type="entry name" value="Knr4/Smi1-like_dom"/>
</dbReference>
<dbReference type="InterPro" id="IPR037883">
    <property type="entry name" value="Knr4/Smi1-like_sf"/>
</dbReference>
<dbReference type="Gene3D" id="3.40.1580.10">
    <property type="entry name" value="SMI1/KNR4-like"/>
    <property type="match status" value="1"/>
</dbReference>
<evidence type="ECO:0000313" key="3">
    <source>
        <dbReference type="Proteomes" id="UP000230842"/>
    </source>
</evidence>
<organism evidence="2 3">
    <name type="scientific">Mumia flava</name>
    <dbReference type="NCBI Taxonomy" id="1348852"/>
    <lineage>
        <taxon>Bacteria</taxon>
        <taxon>Bacillati</taxon>
        <taxon>Actinomycetota</taxon>
        <taxon>Actinomycetes</taxon>
        <taxon>Propionibacteriales</taxon>
        <taxon>Nocardioidaceae</taxon>
        <taxon>Mumia</taxon>
    </lineage>
</organism>
<dbReference type="EMBL" id="PGEZ01000001">
    <property type="protein sequence ID" value="PJJ57258.1"/>
    <property type="molecule type" value="Genomic_DNA"/>
</dbReference>
<accession>A0A0B2BNU2</accession>
<dbReference type="SMART" id="SM00860">
    <property type="entry name" value="SMI1_KNR4"/>
    <property type="match status" value="1"/>
</dbReference>